<evidence type="ECO:0000313" key="3">
    <source>
        <dbReference type="EMBL" id="MXP77882.1"/>
    </source>
</evidence>
<keyword evidence="4" id="KW-1185">Reference proteome</keyword>
<dbReference type="GO" id="GO:0046872">
    <property type="term" value="F:metal ion binding"/>
    <property type="evidence" value="ECO:0007669"/>
    <property type="project" value="UniProtKB-KW"/>
</dbReference>
<dbReference type="InterPro" id="IPR040442">
    <property type="entry name" value="Pyrv_kinase-like_dom_sf"/>
</dbReference>
<dbReference type="GO" id="GO:0003824">
    <property type="term" value="F:catalytic activity"/>
    <property type="evidence" value="ECO:0007669"/>
    <property type="project" value="InterPro"/>
</dbReference>
<accession>A0A7X3MKF6</accession>
<proteinExistence type="predicted"/>
<gene>
    <name evidence="3" type="ORF">GN277_21770</name>
</gene>
<dbReference type="Gene3D" id="3.20.20.60">
    <property type="entry name" value="Phosphoenolpyruvate-binding domains"/>
    <property type="match status" value="2"/>
</dbReference>
<dbReference type="Proteomes" id="UP000460412">
    <property type="component" value="Unassembled WGS sequence"/>
</dbReference>
<dbReference type="EMBL" id="WUQX01000001">
    <property type="protein sequence ID" value="MXP77882.1"/>
    <property type="molecule type" value="Genomic_DNA"/>
</dbReference>
<name>A0A7X3MKF6_9FIRM</name>
<protein>
    <submittedName>
        <fullName evidence="3">Aldolase</fullName>
    </submittedName>
</protein>
<evidence type="ECO:0000259" key="2">
    <source>
        <dbReference type="Pfam" id="PF03328"/>
    </source>
</evidence>
<dbReference type="InterPro" id="IPR005000">
    <property type="entry name" value="Aldolase/citrate-lyase_domain"/>
</dbReference>
<dbReference type="InterPro" id="IPR015813">
    <property type="entry name" value="Pyrv/PenolPyrv_kinase-like_dom"/>
</dbReference>
<comment type="caution">
    <text evidence="3">The sequence shown here is derived from an EMBL/GenBank/DDBJ whole genome shotgun (WGS) entry which is preliminary data.</text>
</comment>
<feature type="domain" description="HpcH/HpaI aldolase/citrate lyase" evidence="2">
    <location>
        <begin position="9"/>
        <end position="159"/>
    </location>
</feature>
<dbReference type="AlphaFoldDB" id="A0A7X3MKF6"/>
<sequence length="275" mass="31199">MPLKLMYITNKADVAQIAEAAGVDRIFVDMEYIGKANRQGGMDTVQNHHTLEDVRKIAQAIEKAELLVRINPIHEETEREISSKEEIDKSVEYGADLIMLPYFKTSGEVHKFIEYVKGRVKTMLLVETPEAVEIIDDILKINGIDEIMIGLNDLSLAYKKKFMFELLSDGTVEDLCYKFKKAGIPYGFGGIAAIGKGELPAERIITEHYRLGSTRVILSRSFCNTDLVKHLGIISETFIKGVKDIRDYEEKVSVYSNYFKGNENEIKEIIRRLAI</sequence>
<reference evidence="3 4" key="1">
    <citation type="submission" date="2019-12" db="EMBL/GenBank/DDBJ databases">
        <title>Sporaefaciens musculi gen. nov., sp. nov., a novel bacterium isolated from the caecum of an obese mouse.</title>
        <authorList>
            <person name="Rasmussen T.S."/>
            <person name="Streidl T."/>
            <person name="Hitch T.C.A."/>
            <person name="Wortmann E."/>
            <person name="Deptula P."/>
            <person name="Hansen M."/>
            <person name="Nielsen D.S."/>
            <person name="Clavel T."/>
            <person name="Vogensen F.K."/>
        </authorList>
    </citation>
    <scope>NUCLEOTIDE SEQUENCE [LARGE SCALE GENOMIC DNA]</scope>
    <source>
        <strain evidence="3 4">WCA-9-b2</strain>
    </source>
</reference>
<organism evidence="3 4">
    <name type="scientific">Sporofaciens musculi</name>
    <dbReference type="NCBI Taxonomy" id="2681861"/>
    <lineage>
        <taxon>Bacteria</taxon>
        <taxon>Bacillati</taxon>
        <taxon>Bacillota</taxon>
        <taxon>Clostridia</taxon>
        <taxon>Lachnospirales</taxon>
        <taxon>Lachnospiraceae</taxon>
        <taxon>Sporofaciens</taxon>
    </lineage>
</organism>
<keyword evidence="1" id="KW-0479">Metal-binding</keyword>
<dbReference type="SUPFAM" id="SSF51621">
    <property type="entry name" value="Phosphoenolpyruvate/pyruvate domain"/>
    <property type="match status" value="1"/>
</dbReference>
<dbReference type="RefSeq" id="WP_159753635.1">
    <property type="nucleotide sequence ID" value="NZ_WUQX01000001.1"/>
</dbReference>
<dbReference type="Pfam" id="PF03328">
    <property type="entry name" value="HpcH_HpaI"/>
    <property type="match status" value="1"/>
</dbReference>
<evidence type="ECO:0000313" key="4">
    <source>
        <dbReference type="Proteomes" id="UP000460412"/>
    </source>
</evidence>
<evidence type="ECO:0000256" key="1">
    <source>
        <dbReference type="ARBA" id="ARBA00022723"/>
    </source>
</evidence>